<dbReference type="NCBIfam" id="TIGR00536">
    <property type="entry name" value="hemK_fam"/>
    <property type="match status" value="1"/>
</dbReference>
<dbReference type="InterPro" id="IPR002052">
    <property type="entry name" value="DNA_methylase_N6_adenine_CS"/>
</dbReference>
<protein>
    <submittedName>
        <fullName evidence="5">Uncharacterized protein LOC107423366 isoform X1</fullName>
    </submittedName>
</protein>
<keyword evidence="3" id="KW-0949">S-adenosyl-L-methionine</keyword>
<gene>
    <name evidence="5" type="primary">LOC107423366</name>
</gene>
<dbReference type="KEGG" id="zju:107423366"/>
<accession>A0A6P4A3X5</accession>
<dbReference type="GO" id="GO:0032259">
    <property type="term" value="P:methylation"/>
    <property type="evidence" value="ECO:0007669"/>
    <property type="project" value="UniProtKB-KW"/>
</dbReference>
<dbReference type="CDD" id="cd02440">
    <property type="entry name" value="AdoMet_MTases"/>
    <property type="match status" value="1"/>
</dbReference>
<dbReference type="PROSITE" id="PS00092">
    <property type="entry name" value="N6_MTASE"/>
    <property type="match status" value="1"/>
</dbReference>
<dbReference type="RefSeq" id="XP_015888398.2">
    <property type="nucleotide sequence ID" value="XM_016032912.4"/>
</dbReference>
<proteinExistence type="predicted"/>
<name>A0A6P4A3X5_ZIZJJ</name>
<dbReference type="InterPro" id="IPR029063">
    <property type="entry name" value="SAM-dependent_MTases_sf"/>
</dbReference>
<evidence type="ECO:0000313" key="5">
    <source>
        <dbReference type="RefSeq" id="XP_015888398.2"/>
    </source>
</evidence>
<dbReference type="PANTHER" id="PTHR47441">
    <property type="match status" value="1"/>
</dbReference>
<dbReference type="PANTHER" id="PTHR47441:SF3">
    <property type="entry name" value="RELEASE FACTOR GLUTAMINE METHYLTRANSFERASE"/>
    <property type="match status" value="1"/>
</dbReference>
<evidence type="ECO:0000313" key="4">
    <source>
        <dbReference type="Proteomes" id="UP001652623"/>
    </source>
</evidence>
<dbReference type="GeneID" id="107423366"/>
<dbReference type="Gene3D" id="3.40.50.150">
    <property type="entry name" value="Vaccinia Virus protein VP39"/>
    <property type="match status" value="1"/>
</dbReference>
<dbReference type="SUPFAM" id="SSF53335">
    <property type="entry name" value="S-adenosyl-L-methionine-dependent methyltransferases"/>
    <property type="match status" value="1"/>
</dbReference>
<dbReference type="Proteomes" id="UP001652623">
    <property type="component" value="Chromosome 3"/>
</dbReference>
<dbReference type="InterPro" id="IPR004556">
    <property type="entry name" value="HemK-like"/>
</dbReference>
<keyword evidence="1" id="KW-0489">Methyltransferase</keyword>
<dbReference type="FunCoup" id="A0A6P4A3X5">
    <property type="interactions" value="940"/>
</dbReference>
<dbReference type="InterPro" id="IPR052663">
    <property type="entry name" value="RF_glutamine_MTase_cyano"/>
</dbReference>
<sequence length="381" mass="42647">MRLSFTIGHGVPKFSLFLRPTLSRHLHRPIYSSSTLPSPTSQNPQTPLFLRPPTHRATFSDLRKWQNWAKTLALSVGSSFVDMDNGPDSTLLCRELKWLIEDVTEDGSISETLHNEEPERTVRLRVGLEELYKLWKQRIEERRPFQYIVGCEHWRDLILCVQEGVLIPRPETEKIVDLVGDLFSDNQGLREGLWADLGTGSGAIAIGIGMILRNSGRVIATDLSLLALEVATFNVQRYGLQVSAGRGKKRAVFLFSDVIQLRQGSWFEPLKDVEGKLAGIVSNPPYIPSDHISGLQAEVGRHEPRLALDGGVIGMNDLLHLCKGAASMLHSGGFFVFETNGEQQCKFLVEYMETEAGDNFYNVNIVPDFAGVPRFVTGFRK</sequence>
<organism evidence="4 5">
    <name type="scientific">Ziziphus jujuba</name>
    <name type="common">Chinese jujube</name>
    <name type="synonym">Ziziphus sativa</name>
    <dbReference type="NCBI Taxonomy" id="326968"/>
    <lineage>
        <taxon>Eukaryota</taxon>
        <taxon>Viridiplantae</taxon>
        <taxon>Streptophyta</taxon>
        <taxon>Embryophyta</taxon>
        <taxon>Tracheophyta</taxon>
        <taxon>Spermatophyta</taxon>
        <taxon>Magnoliopsida</taxon>
        <taxon>eudicotyledons</taxon>
        <taxon>Gunneridae</taxon>
        <taxon>Pentapetalae</taxon>
        <taxon>rosids</taxon>
        <taxon>fabids</taxon>
        <taxon>Rosales</taxon>
        <taxon>Rhamnaceae</taxon>
        <taxon>Paliureae</taxon>
        <taxon>Ziziphus</taxon>
    </lineage>
</organism>
<dbReference type="GO" id="GO:0008276">
    <property type="term" value="F:protein methyltransferase activity"/>
    <property type="evidence" value="ECO:0007669"/>
    <property type="project" value="InterPro"/>
</dbReference>
<evidence type="ECO:0000256" key="2">
    <source>
        <dbReference type="ARBA" id="ARBA00022679"/>
    </source>
</evidence>
<dbReference type="InParanoid" id="A0A6P4A3X5"/>
<dbReference type="GO" id="GO:0003676">
    <property type="term" value="F:nucleic acid binding"/>
    <property type="evidence" value="ECO:0007669"/>
    <property type="project" value="InterPro"/>
</dbReference>
<evidence type="ECO:0000256" key="1">
    <source>
        <dbReference type="ARBA" id="ARBA00022603"/>
    </source>
</evidence>
<reference evidence="5" key="1">
    <citation type="submission" date="2025-08" db="UniProtKB">
        <authorList>
            <consortium name="RefSeq"/>
        </authorList>
    </citation>
    <scope>IDENTIFICATION</scope>
    <source>
        <tissue evidence="5">Seedling</tissue>
    </source>
</reference>
<evidence type="ECO:0000256" key="3">
    <source>
        <dbReference type="ARBA" id="ARBA00022691"/>
    </source>
</evidence>
<keyword evidence="4" id="KW-1185">Reference proteome</keyword>
<keyword evidence="2" id="KW-0808">Transferase</keyword>
<dbReference type="AlphaFoldDB" id="A0A6P4A3X5"/>